<sequence length="106" mass="11859">MRGLFCPAAAKKYVMISVPQPFRDSEVLYRFWWEFLKIAQLRKRSLENVRKQKGRSTLAGSALILSDSKGFDDVDTPGIHFSGRAGICALCVAVSRADLHDNFAIP</sequence>
<gene>
    <name evidence="1" type="ORF">GGI59_004908</name>
</gene>
<protein>
    <submittedName>
        <fullName evidence="1">Uncharacterized protein</fullName>
    </submittedName>
</protein>
<accession>A0A7W8XI23</accession>
<reference evidence="1 2" key="1">
    <citation type="submission" date="2020-08" db="EMBL/GenBank/DDBJ databases">
        <title>Genomic Encyclopedia of Type Strains, Phase IV (KMG-V): Genome sequencing to study the core and pangenomes of soil and plant-associated prokaryotes.</title>
        <authorList>
            <person name="Whitman W."/>
        </authorList>
    </citation>
    <scope>NUCLEOTIDE SEQUENCE [LARGE SCALE GENOMIC DNA]</scope>
    <source>
        <strain evidence="1 2">SEMIA 4034</strain>
    </source>
</reference>
<evidence type="ECO:0000313" key="1">
    <source>
        <dbReference type="EMBL" id="MBB5563216.1"/>
    </source>
</evidence>
<dbReference type="Proteomes" id="UP000528824">
    <property type="component" value="Unassembled WGS sequence"/>
</dbReference>
<evidence type="ECO:0000313" key="2">
    <source>
        <dbReference type="Proteomes" id="UP000528824"/>
    </source>
</evidence>
<proteinExistence type="predicted"/>
<organism evidence="1 2">
    <name type="scientific">Rhizobium lentis</name>
    <dbReference type="NCBI Taxonomy" id="1138194"/>
    <lineage>
        <taxon>Bacteria</taxon>
        <taxon>Pseudomonadati</taxon>
        <taxon>Pseudomonadota</taxon>
        <taxon>Alphaproteobacteria</taxon>
        <taxon>Hyphomicrobiales</taxon>
        <taxon>Rhizobiaceae</taxon>
        <taxon>Rhizobium/Agrobacterium group</taxon>
        <taxon>Rhizobium</taxon>
    </lineage>
</organism>
<comment type="caution">
    <text evidence="1">The sequence shown here is derived from an EMBL/GenBank/DDBJ whole genome shotgun (WGS) entry which is preliminary data.</text>
</comment>
<name>A0A7W8XI23_9HYPH</name>
<keyword evidence="2" id="KW-1185">Reference proteome</keyword>
<dbReference type="AlphaFoldDB" id="A0A7W8XI23"/>
<dbReference type="EMBL" id="JACHBC010000011">
    <property type="protein sequence ID" value="MBB5563216.1"/>
    <property type="molecule type" value="Genomic_DNA"/>
</dbReference>